<dbReference type="InterPro" id="IPR053842">
    <property type="entry name" value="NikA-like"/>
</dbReference>
<name>A0A5K1JG13_9ACTN</name>
<dbReference type="Proteomes" id="UP000368032">
    <property type="component" value="Unassembled WGS sequence"/>
</dbReference>
<organism evidence="1 2">
    <name type="scientific">Collinsella aerofaciens</name>
    <dbReference type="NCBI Taxonomy" id="74426"/>
    <lineage>
        <taxon>Bacteria</taxon>
        <taxon>Bacillati</taxon>
        <taxon>Actinomycetota</taxon>
        <taxon>Coriobacteriia</taxon>
        <taxon>Coriobacteriales</taxon>
        <taxon>Coriobacteriaceae</taxon>
        <taxon>Collinsella</taxon>
    </lineage>
</organism>
<accession>A0A5K1JG13</accession>
<gene>
    <name evidence="1" type="ORF">CKJAJONC_00787</name>
</gene>
<dbReference type="EMBL" id="CABWIF010000055">
    <property type="protein sequence ID" value="VWM03712.1"/>
    <property type="molecule type" value="Genomic_DNA"/>
</dbReference>
<evidence type="ECO:0000313" key="2">
    <source>
        <dbReference type="Proteomes" id="UP000368032"/>
    </source>
</evidence>
<sequence>MYRPRSDWMVMTSMNTHINVRMNEVQRKAIEEKAATMNMPASTFMRDAALLCGEKPVRVADTGELAGIRTELKKIGTNLNQAVRALNTYGPDPVVLNNLNRATSIVSTSVSWVNDLLARARE</sequence>
<dbReference type="AlphaFoldDB" id="A0A5K1JG13"/>
<reference evidence="1 2" key="1">
    <citation type="submission" date="2019-10" db="EMBL/GenBank/DDBJ databases">
        <authorList>
            <person name="Wolf R A."/>
        </authorList>
    </citation>
    <scope>NUCLEOTIDE SEQUENCE [LARGE SCALE GENOMIC DNA]</scope>
    <source>
        <strain evidence="1">Collinsella_aerofaciens_DSM_13712</strain>
    </source>
</reference>
<protein>
    <submittedName>
        <fullName evidence="1">Uncharacterized protein</fullName>
    </submittedName>
</protein>
<dbReference type="Pfam" id="PF21983">
    <property type="entry name" value="NikA-like"/>
    <property type="match status" value="1"/>
</dbReference>
<evidence type="ECO:0000313" key="1">
    <source>
        <dbReference type="EMBL" id="VWM03712.1"/>
    </source>
</evidence>
<proteinExistence type="predicted"/>